<dbReference type="AlphaFoldDB" id="A0A8H6EMM7"/>
<comment type="caution">
    <text evidence="3">The sequence shown here is derived from an EMBL/GenBank/DDBJ whole genome shotgun (WGS) entry which is preliminary data.</text>
</comment>
<keyword evidence="1" id="KW-0479">Metal-binding</keyword>
<dbReference type="Gene3D" id="2.60.120.330">
    <property type="entry name" value="B-lactam Antibiotic, Isopenicillin N Synthase, Chain"/>
    <property type="match status" value="1"/>
</dbReference>
<dbReference type="RefSeq" id="XP_037196794.1">
    <property type="nucleotide sequence ID" value="XM_037330461.1"/>
</dbReference>
<evidence type="ECO:0000313" key="3">
    <source>
        <dbReference type="EMBL" id="KAF5877848.1"/>
    </source>
</evidence>
<proteinExistence type="inferred from homology"/>
<evidence type="ECO:0000313" key="4">
    <source>
        <dbReference type="Proteomes" id="UP000531561"/>
    </source>
</evidence>
<organism evidence="3 4">
    <name type="scientific">Botrytis fragariae</name>
    <dbReference type="NCBI Taxonomy" id="1964551"/>
    <lineage>
        <taxon>Eukaryota</taxon>
        <taxon>Fungi</taxon>
        <taxon>Dikarya</taxon>
        <taxon>Ascomycota</taxon>
        <taxon>Pezizomycotina</taxon>
        <taxon>Leotiomycetes</taxon>
        <taxon>Helotiales</taxon>
        <taxon>Sclerotiniaceae</taxon>
        <taxon>Botrytis</taxon>
    </lineage>
</organism>
<evidence type="ECO:0000259" key="2">
    <source>
        <dbReference type="PROSITE" id="PS51471"/>
    </source>
</evidence>
<evidence type="ECO:0000256" key="1">
    <source>
        <dbReference type="RuleBase" id="RU003682"/>
    </source>
</evidence>
<dbReference type="GO" id="GO:0016491">
    <property type="term" value="F:oxidoreductase activity"/>
    <property type="evidence" value="ECO:0007669"/>
    <property type="project" value="UniProtKB-KW"/>
</dbReference>
<dbReference type="GO" id="GO:0046872">
    <property type="term" value="F:metal ion binding"/>
    <property type="evidence" value="ECO:0007669"/>
    <property type="project" value="UniProtKB-KW"/>
</dbReference>
<feature type="domain" description="Fe2OG dioxygenase" evidence="2">
    <location>
        <begin position="107"/>
        <end position="214"/>
    </location>
</feature>
<dbReference type="EMBL" id="JABFCT010000002">
    <property type="protein sequence ID" value="KAF5877848.1"/>
    <property type="molecule type" value="Genomic_DNA"/>
</dbReference>
<comment type="similarity">
    <text evidence="1">Belongs to the iron/ascorbate-dependent oxidoreductase family.</text>
</comment>
<dbReference type="InterPro" id="IPR044861">
    <property type="entry name" value="IPNS-like_FE2OG_OXY"/>
</dbReference>
<dbReference type="Proteomes" id="UP000531561">
    <property type="component" value="Unassembled WGS sequence"/>
</dbReference>
<dbReference type="InterPro" id="IPR027443">
    <property type="entry name" value="IPNS-like_sf"/>
</dbReference>
<reference evidence="3 4" key="1">
    <citation type="journal article" date="2020" name="Phytopathology">
        <title>A high-quality genome resource of Botrytis fragariae, a new and rapidly spreading fungal pathogen causing strawberry gray mold in the U.S.A.</title>
        <authorList>
            <person name="Wu Y."/>
            <person name="Saski C.A."/>
            <person name="Schnabel G."/>
            <person name="Xiao S."/>
            <person name="Hu M."/>
        </authorList>
    </citation>
    <scope>NUCLEOTIDE SEQUENCE [LARGE SCALE GENOMIC DNA]</scope>
    <source>
        <strain evidence="3 4">BVB16</strain>
    </source>
</reference>
<dbReference type="GeneID" id="59254153"/>
<sequence>MFDITASTLTLDYEVLKKYAYQPPKVSWASGVLKTDDGKLDNIALYSIGQEDILGISSPCANPLQIEAHREEYNFVLLSRPWSSEQHLGLAPGTLESLNSLDKESKTSLRMLLSRPQTSTQNHRVTLGGHTDIRTITMLFNIAGGLHVLPSSAENRNENWQYIRPVPGCALIDIRDTMVKWTGRILRSSLHRVVTAPGNRAGVTRQSLGYLVRSGKNASVKRLEGKRVIPRLEGGEQEEERGVSEWSAWGAMQIIKGGVETRYKVGEWWENSMKG</sequence>
<protein>
    <submittedName>
        <fullName evidence="3">Putative 2og-fe oxygenase protein</fullName>
    </submittedName>
</protein>
<dbReference type="Pfam" id="PF03171">
    <property type="entry name" value="2OG-FeII_Oxy"/>
    <property type="match status" value="1"/>
</dbReference>
<name>A0A8H6EMM7_9HELO</name>
<keyword evidence="1" id="KW-0560">Oxidoreductase</keyword>
<dbReference type="InterPro" id="IPR005123">
    <property type="entry name" value="Oxoglu/Fe-dep_dioxygenase_dom"/>
</dbReference>
<dbReference type="SUPFAM" id="SSF51197">
    <property type="entry name" value="Clavaminate synthase-like"/>
    <property type="match status" value="1"/>
</dbReference>
<dbReference type="PROSITE" id="PS51471">
    <property type="entry name" value="FE2OG_OXY"/>
    <property type="match status" value="1"/>
</dbReference>
<keyword evidence="1" id="KW-0408">Iron</keyword>
<keyword evidence="4" id="KW-1185">Reference proteome</keyword>
<dbReference type="OrthoDB" id="288590at2759"/>
<accession>A0A8H6EMM7</accession>
<gene>
    <name evidence="3" type="ORF">Bfra_000010</name>
</gene>